<evidence type="ECO:0000313" key="14">
    <source>
        <dbReference type="Proteomes" id="UP000660801"/>
    </source>
</evidence>
<keyword evidence="14" id="KW-1185">Reference proteome</keyword>
<dbReference type="Pfam" id="PF00122">
    <property type="entry name" value="E1-E2_ATPase"/>
    <property type="match status" value="1"/>
</dbReference>
<dbReference type="InterPro" id="IPR023299">
    <property type="entry name" value="ATPase_P-typ_cyto_dom_N"/>
</dbReference>
<protein>
    <submittedName>
        <fullName evidence="13">ATPase</fullName>
    </submittedName>
</protein>
<keyword evidence="6 11" id="KW-0067">ATP-binding</keyword>
<comment type="caution">
    <text evidence="13">The sequence shown here is derived from an EMBL/GenBank/DDBJ whole genome shotgun (WGS) entry which is preliminary data.</text>
</comment>
<dbReference type="GO" id="GO:0019829">
    <property type="term" value="F:ATPase-coupled monoatomic cation transmembrane transporter activity"/>
    <property type="evidence" value="ECO:0007669"/>
    <property type="project" value="InterPro"/>
</dbReference>
<keyword evidence="9 11" id="KW-1133">Transmembrane helix</keyword>
<dbReference type="EMBL" id="BMJN01000017">
    <property type="protein sequence ID" value="GGE31978.1"/>
    <property type="molecule type" value="Genomic_DNA"/>
</dbReference>
<keyword evidence="11" id="KW-1003">Cell membrane</keyword>
<keyword evidence="4 11" id="KW-0479">Metal-binding</keyword>
<dbReference type="InterPro" id="IPR036412">
    <property type="entry name" value="HAD-like_sf"/>
</dbReference>
<evidence type="ECO:0000259" key="12">
    <source>
        <dbReference type="Pfam" id="PF00122"/>
    </source>
</evidence>
<dbReference type="InterPro" id="IPR008250">
    <property type="entry name" value="ATPase_P-typ_transduc_dom_A_sf"/>
</dbReference>
<evidence type="ECO:0000256" key="2">
    <source>
        <dbReference type="ARBA" id="ARBA00006024"/>
    </source>
</evidence>
<keyword evidence="10 11" id="KW-0472">Membrane</keyword>
<dbReference type="InterPro" id="IPR023298">
    <property type="entry name" value="ATPase_P-typ_TM_dom_sf"/>
</dbReference>
<evidence type="ECO:0000256" key="4">
    <source>
        <dbReference type="ARBA" id="ARBA00022723"/>
    </source>
</evidence>
<evidence type="ECO:0000256" key="9">
    <source>
        <dbReference type="ARBA" id="ARBA00022989"/>
    </source>
</evidence>
<dbReference type="InterPro" id="IPR027256">
    <property type="entry name" value="P-typ_ATPase_IB"/>
</dbReference>
<dbReference type="SUPFAM" id="SSF81653">
    <property type="entry name" value="Calcium ATPase, transduction domain A"/>
    <property type="match status" value="1"/>
</dbReference>
<dbReference type="PANTHER" id="PTHR43079:SF1">
    <property type="entry name" value="CADMIUM_ZINC-TRANSPORTING ATPASE HMA1, CHLOROPLASTIC-RELATED"/>
    <property type="match status" value="1"/>
</dbReference>
<dbReference type="NCBIfam" id="TIGR01494">
    <property type="entry name" value="ATPase_P-type"/>
    <property type="match status" value="1"/>
</dbReference>
<accession>A0A917A7A0</accession>
<comment type="similarity">
    <text evidence="2 11">Belongs to the cation transport ATPase (P-type) (TC 3.A.3) family. Type IB subfamily.</text>
</comment>
<dbReference type="InterPro" id="IPR018303">
    <property type="entry name" value="ATPase_P-typ_P_site"/>
</dbReference>
<dbReference type="NCBIfam" id="TIGR01525">
    <property type="entry name" value="ATPase-IB_hvy"/>
    <property type="match status" value="1"/>
</dbReference>
<dbReference type="PROSITE" id="PS01229">
    <property type="entry name" value="COF_2"/>
    <property type="match status" value="1"/>
</dbReference>
<dbReference type="Proteomes" id="UP000660801">
    <property type="component" value="Unassembled WGS sequence"/>
</dbReference>
<dbReference type="InterPro" id="IPR059000">
    <property type="entry name" value="ATPase_P-type_domA"/>
</dbReference>
<evidence type="ECO:0000256" key="1">
    <source>
        <dbReference type="ARBA" id="ARBA00004141"/>
    </source>
</evidence>
<dbReference type="Gene3D" id="2.70.150.10">
    <property type="entry name" value="Calcium-transporting ATPase, cytoplasmic transduction domain A"/>
    <property type="match status" value="1"/>
</dbReference>
<dbReference type="GO" id="GO:0016887">
    <property type="term" value="F:ATP hydrolysis activity"/>
    <property type="evidence" value="ECO:0007669"/>
    <property type="project" value="InterPro"/>
</dbReference>
<dbReference type="Pfam" id="PF00702">
    <property type="entry name" value="Hydrolase"/>
    <property type="match status" value="1"/>
</dbReference>
<dbReference type="GO" id="GO:0005886">
    <property type="term" value="C:plasma membrane"/>
    <property type="evidence" value="ECO:0007669"/>
    <property type="project" value="UniProtKB-SubCell"/>
</dbReference>
<dbReference type="SUPFAM" id="SSF56784">
    <property type="entry name" value="HAD-like"/>
    <property type="match status" value="1"/>
</dbReference>
<dbReference type="PROSITE" id="PS00154">
    <property type="entry name" value="ATPASE_E1_E2"/>
    <property type="match status" value="1"/>
</dbReference>
<dbReference type="GO" id="GO:0005524">
    <property type="term" value="F:ATP binding"/>
    <property type="evidence" value="ECO:0007669"/>
    <property type="project" value="UniProtKB-UniRule"/>
</dbReference>
<evidence type="ECO:0000256" key="3">
    <source>
        <dbReference type="ARBA" id="ARBA00022692"/>
    </source>
</evidence>
<keyword evidence="5 11" id="KW-0547">Nucleotide-binding</keyword>
<evidence type="ECO:0000313" key="13">
    <source>
        <dbReference type="EMBL" id="GGE31978.1"/>
    </source>
</evidence>
<dbReference type="PANTHER" id="PTHR43079">
    <property type="entry name" value="PROBABLE CADMIUM/ZINC-TRANSPORTING ATPASE HMA1"/>
    <property type="match status" value="1"/>
</dbReference>
<organism evidence="13 14">
    <name type="scientific">Streptococcus himalayensis</name>
    <dbReference type="NCBI Taxonomy" id="1888195"/>
    <lineage>
        <taxon>Bacteria</taxon>
        <taxon>Bacillati</taxon>
        <taxon>Bacillota</taxon>
        <taxon>Bacilli</taxon>
        <taxon>Lactobacillales</taxon>
        <taxon>Streptococcaceae</taxon>
        <taxon>Streptococcus</taxon>
    </lineage>
</organism>
<keyword evidence="3 11" id="KW-0812">Transmembrane</keyword>
<reference evidence="13" key="1">
    <citation type="journal article" date="2014" name="Int. J. Syst. Evol. Microbiol.">
        <title>Complete genome sequence of Corynebacterium casei LMG S-19264T (=DSM 44701T), isolated from a smear-ripened cheese.</title>
        <authorList>
            <consortium name="US DOE Joint Genome Institute (JGI-PGF)"/>
            <person name="Walter F."/>
            <person name="Albersmeier A."/>
            <person name="Kalinowski J."/>
            <person name="Ruckert C."/>
        </authorList>
    </citation>
    <scope>NUCLEOTIDE SEQUENCE</scope>
    <source>
        <strain evidence="13">CGMCC 1.15533</strain>
    </source>
</reference>
<dbReference type="Gene3D" id="3.40.50.1000">
    <property type="entry name" value="HAD superfamily/HAD-like"/>
    <property type="match status" value="1"/>
</dbReference>
<dbReference type="InterPro" id="IPR051949">
    <property type="entry name" value="Cation_Transport_ATPase"/>
</dbReference>
<proteinExistence type="inferred from homology"/>
<dbReference type="SUPFAM" id="SSF81665">
    <property type="entry name" value="Calcium ATPase, transmembrane domain M"/>
    <property type="match status" value="1"/>
</dbReference>
<keyword evidence="7" id="KW-0460">Magnesium</keyword>
<reference evidence="13" key="2">
    <citation type="submission" date="2020-09" db="EMBL/GenBank/DDBJ databases">
        <authorList>
            <person name="Sun Q."/>
            <person name="Zhou Y."/>
        </authorList>
    </citation>
    <scope>NUCLEOTIDE SEQUENCE</scope>
    <source>
        <strain evidence="13">CGMCC 1.15533</strain>
    </source>
</reference>
<evidence type="ECO:0000256" key="5">
    <source>
        <dbReference type="ARBA" id="ARBA00022741"/>
    </source>
</evidence>
<dbReference type="RefSeq" id="WP_068993741.1">
    <property type="nucleotide sequence ID" value="NZ_BMJN01000017.1"/>
</dbReference>
<sequence>MIEMLNTKKGAYFAGGSAFLGIGLVLDHLAFPLSLYALGIAIFLLGYPIAKDVCLEMVKTRDMQVDFLMIVSAVGAMLIGSFHEAAILLFIFAGSEVLEEYVFRKSIKTMESLMNQLPKQATVVREDGSTEILALHEIQQGEMILVKKGEQISLDGRARQAMLVNESLLTGESIPVNKEVGDSVFAGTVNIGEASSYEVTKRNEESVFSHILELVQQATETKSKRDQAIHQMQKTYVIGVLATVLVFILALITFQELSFTQAFYRGMILLTVASPCALIASITPAMLSSMSFGAKNGILIKNADALENMMKLSVLCSDKTGTLTRGEFEVHDYHLDIPDLLPLICYMESQSSHPLARAILVRFTEEAIRYQGIMAPVQEIAGQGLSMGEVSVGNHALVKGCFDPNGYLKKDSQGTLLFVAQSQILVGYIELVDTIRPDAKEMVRDFLQRGVKMVMLTGDREKSAAFAAQQLQIDSYHAACMPEDKLSYLKKEKTGKAVVGMIGDGINDAPILANADISIAMGGGTDIAMDVSDVIITQNHLAKISLLYHLSQKYGSITRSNIIFSIAVILILIVLNILGLLDLTQGVFFHETSTILVILNGLRLLNFKQ</sequence>
<dbReference type="InterPro" id="IPR001757">
    <property type="entry name" value="P_typ_ATPase"/>
</dbReference>
<gene>
    <name evidence="13" type="primary">zntA</name>
    <name evidence="13" type="ORF">GCM10011510_11580</name>
</gene>
<dbReference type="PRINTS" id="PR00119">
    <property type="entry name" value="CATATPASE"/>
</dbReference>
<feature type="transmembrane region" description="Helical" evidence="11">
    <location>
        <begin position="587"/>
        <end position="605"/>
    </location>
</feature>
<comment type="subcellular location">
    <subcellularLocation>
        <location evidence="11">Cell membrane</location>
    </subcellularLocation>
    <subcellularLocation>
        <location evidence="1">Membrane</location>
        <topology evidence="1">Multi-pass membrane protein</topology>
    </subcellularLocation>
</comment>
<feature type="transmembrane region" description="Helical" evidence="11">
    <location>
        <begin position="29"/>
        <end position="50"/>
    </location>
</feature>
<feature type="transmembrane region" description="Helical" evidence="11">
    <location>
        <begin position="235"/>
        <end position="254"/>
    </location>
</feature>
<evidence type="ECO:0000256" key="10">
    <source>
        <dbReference type="ARBA" id="ARBA00023136"/>
    </source>
</evidence>
<feature type="domain" description="P-type ATPase A" evidence="12">
    <location>
        <begin position="117"/>
        <end position="216"/>
    </location>
</feature>
<evidence type="ECO:0000256" key="7">
    <source>
        <dbReference type="ARBA" id="ARBA00022842"/>
    </source>
</evidence>
<dbReference type="AlphaFoldDB" id="A0A917A7A0"/>
<evidence type="ECO:0000256" key="6">
    <source>
        <dbReference type="ARBA" id="ARBA00022840"/>
    </source>
</evidence>
<dbReference type="GO" id="GO:0046872">
    <property type="term" value="F:metal ion binding"/>
    <property type="evidence" value="ECO:0007669"/>
    <property type="project" value="UniProtKB-KW"/>
</dbReference>
<dbReference type="Gene3D" id="3.40.1110.10">
    <property type="entry name" value="Calcium-transporting ATPase, cytoplasmic domain N"/>
    <property type="match status" value="1"/>
</dbReference>
<dbReference type="InterPro" id="IPR023214">
    <property type="entry name" value="HAD_sf"/>
</dbReference>
<evidence type="ECO:0000256" key="11">
    <source>
        <dbReference type="RuleBase" id="RU362081"/>
    </source>
</evidence>
<name>A0A917A7A0_9STRE</name>
<evidence type="ECO:0000256" key="8">
    <source>
        <dbReference type="ARBA" id="ARBA00022967"/>
    </source>
</evidence>
<feature type="transmembrane region" description="Helical" evidence="11">
    <location>
        <begin position="562"/>
        <end position="581"/>
    </location>
</feature>
<dbReference type="NCBIfam" id="TIGR01512">
    <property type="entry name" value="ATPase-IB2_Cd"/>
    <property type="match status" value="1"/>
</dbReference>
<feature type="transmembrane region" description="Helical" evidence="11">
    <location>
        <begin position="266"/>
        <end position="287"/>
    </location>
</feature>
<keyword evidence="8" id="KW-1278">Translocase</keyword>